<evidence type="ECO:0000256" key="4">
    <source>
        <dbReference type="ARBA" id="ARBA00022692"/>
    </source>
</evidence>
<keyword evidence="4 7" id="KW-0812">Transmembrane</keyword>
<evidence type="ECO:0000256" key="2">
    <source>
        <dbReference type="ARBA" id="ARBA00008335"/>
    </source>
</evidence>
<dbReference type="Gene3D" id="1.20.1250.20">
    <property type="entry name" value="MFS general substrate transporter like domains"/>
    <property type="match status" value="2"/>
</dbReference>
<dbReference type="PROSITE" id="PS50850">
    <property type="entry name" value="MFS"/>
    <property type="match status" value="1"/>
</dbReference>
<dbReference type="SUPFAM" id="SSF103473">
    <property type="entry name" value="MFS general substrate transporter"/>
    <property type="match status" value="1"/>
</dbReference>
<evidence type="ECO:0000256" key="3">
    <source>
        <dbReference type="ARBA" id="ARBA00022448"/>
    </source>
</evidence>
<feature type="transmembrane region" description="Helical" evidence="7">
    <location>
        <begin position="252"/>
        <end position="274"/>
    </location>
</feature>
<gene>
    <name evidence="9" type="ORF">FXF69_07730</name>
</gene>
<keyword evidence="6 7" id="KW-0472">Membrane</keyword>
<feature type="transmembrane region" description="Helical" evidence="7">
    <location>
        <begin position="342"/>
        <end position="365"/>
    </location>
</feature>
<feature type="transmembrane region" description="Helical" evidence="7">
    <location>
        <begin position="26"/>
        <end position="46"/>
    </location>
</feature>
<feature type="transmembrane region" description="Helical" evidence="7">
    <location>
        <begin position="90"/>
        <end position="107"/>
    </location>
</feature>
<feature type="domain" description="Major facilitator superfamily (MFS) profile" evidence="8">
    <location>
        <begin position="23"/>
        <end position="397"/>
    </location>
</feature>
<dbReference type="AlphaFoldDB" id="A0A5D0NXW4"/>
<accession>A0A5D0NXW4</accession>
<feature type="transmembrane region" description="Helical" evidence="7">
    <location>
        <begin position="113"/>
        <end position="131"/>
    </location>
</feature>
<reference evidence="9 10" key="1">
    <citation type="submission" date="2019-08" db="EMBL/GenBank/DDBJ databases">
        <title>Actinomadura sp. nov. CYP1-5 isolated from mountain soil.</title>
        <authorList>
            <person name="Songsumanus A."/>
            <person name="Kuncharoen N."/>
            <person name="Kudo T."/>
            <person name="Yuki M."/>
            <person name="Igarashi Y."/>
            <person name="Tanasupawat S."/>
        </authorList>
    </citation>
    <scope>NUCLEOTIDE SEQUENCE [LARGE SCALE GENOMIC DNA]</scope>
    <source>
        <strain evidence="9 10">JCM 14158</strain>
    </source>
</reference>
<dbReference type="PANTHER" id="PTHR23514">
    <property type="entry name" value="BYPASS OF STOP CODON PROTEIN 6"/>
    <property type="match status" value="1"/>
</dbReference>
<feature type="transmembrane region" description="Helical" evidence="7">
    <location>
        <begin position="310"/>
        <end position="330"/>
    </location>
</feature>
<dbReference type="Proteomes" id="UP000323380">
    <property type="component" value="Unassembled WGS sequence"/>
</dbReference>
<dbReference type="InterPro" id="IPR020846">
    <property type="entry name" value="MFS_dom"/>
</dbReference>
<comment type="subcellular location">
    <subcellularLocation>
        <location evidence="1">Cell membrane</location>
        <topology evidence="1">Multi-pass membrane protein</topology>
    </subcellularLocation>
</comment>
<evidence type="ECO:0000256" key="7">
    <source>
        <dbReference type="SAM" id="Phobius"/>
    </source>
</evidence>
<feature type="transmembrane region" description="Helical" evidence="7">
    <location>
        <begin position="286"/>
        <end position="304"/>
    </location>
</feature>
<dbReference type="EMBL" id="VSFG01000001">
    <property type="protein sequence ID" value="TYB49024.1"/>
    <property type="molecule type" value="Genomic_DNA"/>
</dbReference>
<keyword evidence="5 7" id="KW-1133">Transmembrane helix</keyword>
<comment type="caution">
    <text evidence="9">The sequence shown here is derived from an EMBL/GenBank/DDBJ whole genome shotgun (WGS) entry which is preliminary data.</text>
</comment>
<dbReference type="GO" id="GO:0022857">
    <property type="term" value="F:transmembrane transporter activity"/>
    <property type="evidence" value="ECO:0007669"/>
    <property type="project" value="InterPro"/>
</dbReference>
<keyword evidence="10" id="KW-1185">Reference proteome</keyword>
<evidence type="ECO:0000313" key="10">
    <source>
        <dbReference type="Proteomes" id="UP000323380"/>
    </source>
</evidence>
<keyword evidence="3" id="KW-0813">Transport</keyword>
<dbReference type="InterPro" id="IPR051788">
    <property type="entry name" value="MFS_Transporter"/>
</dbReference>
<evidence type="ECO:0000259" key="8">
    <source>
        <dbReference type="PROSITE" id="PS50850"/>
    </source>
</evidence>
<sequence>MAQDQDTTPAVAPAPRTWNERALTTMLAVQFAVFGIVLGVQGVVFAEVMTHLALSDGVFGTAQLALPLAGIVVLVFNGPLYTRLGNKRQSMLSVGLLGAGMLVLAAAGGLPGFVAALLLSGLGFALLDAATSSSIMDIERATGRHRMNFMHGLQSGAIMLGAFVTGLALAGGLSYQTISVLTAAVICAPIIPITVTVAFISADESMADEEQGDGALLRNPAFLAIALICFLGSAAEAIAVVWTVIFMRELDASISLAGLALAVFNGTMLAGRFVNGPMVSRLGAPFSLLVSGIGVTVSAIPLLAWDSVPVAIGAFGVLGLSVAGVQPTALSAAAPLAPNTGAITAFIMISAYLALLVAPVGYGWAAELASLRTAMALVAGCGLAAALLALSVRRRTRPPAEA</sequence>
<comment type="similarity">
    <text evidence="2">Belongs to the major facilitator superfamily.</text>
</comment>
<dbReference type="Pfam" id="PF07690">
    <property type="entry name" value="MFS_1"/>
    <property type="match status" value="1"/>
</dbReference>
<feature type="transmembrane region" description="Helical" evidence="7">
    <location>
        <begin position="221"/>
        <end position="246"/>
    </location>
</feature>
<evidence type="ECO:0000256" key="1">
    <source>
        <dbReference type="ARBA" id="ARBA00004651"/>
    </source>
</evidence>
<dbReference type="GO" id="GO:0005886">
    <property type="term" value="C:plasma membrane"/>
    <property type="evidence" value="ECO:0007669"/>
    <property type="project" value="UniProtKB-SubCell"/>
</dbReference>
<feature type="transmembrane region" description="Helical" evidence="7">
    <location>
        <begin position="152"/>
        <end position="172"/>
    </location>
</feature>
<dbReference type="STRING" id="1220554.GCA_001552135_05472"/>
<evidence type="ECO:0000256" key="5">
    <source>
        <dbReference type="ARBA" id="ARBA00022989"/>
    </source>
</evidence>
<organism evidence="9 10">
    <name type="scientific">Actinomadura chibensis</name>
    <dbReference type="NCBI Taxonomy" id="392828"/>
    <lineage>
        <taxon>Bacteria</taxon>
        <taxon>Bacillati</taxon>
        <taxon>Actinomycetota</taxon>
        <taxon>Actinomycetes</taxon>
        <taxon>Streptosporangiales</taxon>
        <taxon>Thermomonosporaceae</taxon>
        <taxon>Actinomadura</taxon>
    </lineage>
</organism>
<feature type="transmembrane region" description="Helical" evidence="7">
    <location>
        <begin position="371"/>
        <end position="390"/>
    </location>
</feature>
<protein>
    <submittedName>
        <fullName evidence="9">MFS transporter</fullName>
    </submittedName>
</protein>
<dbReference type="InterPro" id="IPR011701">
    <property type="entry name" value="MFS"/>
</dbReference>
<feature type="transmembrane region" description="Helical" evidence="7">
    <location>
        <begin position="178"/>
        <end position="200"/>
    </location>
</feature>
<feature type="transmembrane region" description="Helical" evidence="7">
    <location>
        <begin position="58"/>
        <end position="78"/>
    </location>
</feature>
<evidence type="ECO:0000313" key="9">
    <source>
        <dbReference type="EMBL" id="TYB49024.1"/>
    </source>
</evidence>
<dbReference type="RefSeq" id="WP_148344144.1">
    <property type="nucleotide sequence ID" value="NZ_VSFG01000001.1"/>
</dbReference>
<evidence type="ECO:0000256" key="6">
    <source>
        <dbReference type="ARBA" id="ARBA00023136"/>
    </source>
</evidence>
<name>A0A5D0NXW4_9ACTN</name>
<dbReference type="PANTHER" id="PTHR23514:SF3">
    <property type="entry name" value="BYPASS OF STOP CODON PROTEIN 6"/>
    <property type="match status" value="1"/>
</dbReference>
<dbReference type="InterPro" id="IPR036259">
    <property type="entry name" value="MFS_trans_sf"/>
</dbReference>
<proteinExistence type="inferred from homology"/>